<dbReference type="EMBL" id="WEIY01000466">
    <property type="protein sequence ID" value="NXY08456.1"/>
    <property type="molecule type" value="Genomic_DNA"/>
</dbReference>
<sequence length="119" mass="13931">LILETMKHLMLLSQTIIEYQQVRHQKEQQLIDIKRKRLLQKKDGGQKLQQVQTVMKRQKEKQANVNVAETEKLLNKLEKERLMTMIIQNVFQTIIIGSKINWAADPSLKAVVLQLEKSV</sequence>
<protein>
    <submittedName>
        <fullName evidence="9">CENPH protein</fullName>
    </submittedName>
</protein>
<evidence type="ECO:0000313" key="9">
    <source>
        <dbReference type="EMBL" id="NXY08456.1"/>
    </source>
</evidence>
<dbReference type="GO" id="GO:0000776">
    <property type="term" value="C:kinetochore"/>
    <property type="evidence" value="ECO:0007669"/>
    <property type="project" value="UniProtKB-KW"/>
</dbReference>
<dbReference type="AlphaFoldDB" id="A0A852N4Y1"/>
<dbReference type="OrthoDB" id="2274804at2759"/>
<comment type="caution">
    <text evidence="9">The sequence shown here is derived from an EMBL/GenBank/DDBJ whole genome shotgun (WGS) entry which is preliminary data.</text>
</comment>
<organism evidence="9 10">
    <name type="scientific">Pteruthius melanotis</name>
    <dbReference type="NCBI Taxonomy" id="357074"/>
    <lineage>
        <taxon>Eukaryota</taxon>
        <taxon>Metazoa</taxon>
        <taxon>Chordata</taxon>
        <taxon>Craniata</taxon>
        <taxon>Vertebrata</taxon>
        <taxon>Euteleostomi</taxon>
        <taxon>Archelosauria</taxon>
        <taxon>Archosauria</taxon>
        <taxon>Dinosauria</taxon>
        <taxon>Saurischia</taxon>
        <taxon>Theropoda</taxon>
        <taxon>Coelurosauria</taxon>
        <taxon>Aves</taxon>
        <taxon>Neognathae</taxon>
        <taxon>Neoaves</taxon>
        <taxon>Telluraves</taxon>
        <taxon>Australaves</taxon>
        <taxon>Passeriformes</taxon>
        <taxon>Sylvioidea</taxon>
        <taxon>Timaliidae</taxon>
        <taxon>Pteruthius</taxon>
    </lineage>
</organism>
<accession>A0A852N4Y1</accession>
<dbReference type="InterPro" id="IPR008426">
    <property type="entry name" value="CENP-H_C"/>
</dbReference>
<dbReference type="GO" id="GO:0043515">
    <property type="term" value="F:kinetochore binding"/>
    <property type="evidence" value="ECO:0007669"/>
    <property type="project" value="TreeGrafter"/>
</dbReference>
<evidence type="ECO:0000256" key="2">
    <source>
        <dbReference type="ARBA" id="ARBA00004629"/>
    </source>
</evidence>
<evidence type="ECO:0000313" key="10">
    <source>
        <dbReference type="Proteomes" id="UP000603297"/>
    </source>
</evidence>
<evidence type="ECO:0000256" key="3">
    <source>
        <dbReference type="ARBA" id="ARBA00022454"/>
    </source>
</evidence>
<evidence type="ECO:0000259" key="8">
    <source>
        <dbReference type="Pfam" id="PF05837"/>
    </source>
</evidence>
<comment type="similarity">
    <text evidence="7">Belongs to the CENP-H/MCM16 family.</text>
</comment>
<keyword evidence="10" id="KW-1185">Reference proteome</keyword>
<comment type="subcellular location">
    <subcellularLocation>
        <location evidence="2">Chromosome</location>
        <location evidence="2">Centromere</location>
        <location evidence="2">Kinetochore</location>
    </subcellularLocation>
    <subcellularLocation>
        <location evidence="1">Nucleus</location>
    </subcellularLocation>
</comment>
<evidence type="ECO:0000256" key="6">
    <source>
        <dbReference type="ARBA" id="ARBA00023328"/>
    </source>
</evidence>
<feature type="domain" description="Centromere protein H C-terminal" evidence="8">
    <location>
        <begin position="2"/>
        <end position="116"/>
    </location>
</feature>
<dbReference type="PANTHER" id="PTHR48122">
    <property type="entry name" value="CENTROMERE PROTEIN H"/>
    <property type="match status" value="1"/>
</dbReference>
<evidence type="ECO:0000256" key="7">
    <source>
        <dbReference type="ARBA" id="ARBA00025735"/>
    </source>
</evidence>
<gene>
    <name evidence="9" type="primary">Cenph</name>
    <name evidence="9" type="ORF">PTEMEL_R02717</name>
</gene>
<feature type="non-terminal residue" evidence="9">
    <location>
        <position position="1"/>
    </location>
</feature>
<dbReference type="GO" id="GO:0007052">
    <property type="term" value="P:mitotic spindle organization"/>
    <property type="evidence" value="ECO:0007669"/>
    <property type="project" value="TreeGrafter"/>
</dbReference>
<dbReference type="Pfam" id="PF05837">
    <property type="entry name" value="CENP-H"/>
    <property type="match status" value="1"/>
</dbReference>
<feature type="non-terminal residue" evidence="9">
    <location>
        <position position="119"/>
    </location>
</feature>
<dbReference type="InterPro" id="IPR040034">
    <property type="entry name" value="CENP-H"/>
</dbReference>
<proteinExistence type="inferred from homology"/>
<evidence type="ECO:0000256" key="5">
    <source>
        <dbReference type="ARBA" id="ARBA00023242"/>
    </source>
</evidence>
<dbReference type="GO" id="GO:0007059">
    <property type="term" value="P:chromosome segregation"/>
    <property type="evidence" value="ECO:0007669"/>
    <property type="project" value="TreeGrafter"/>
</dbReference>
<evidence type="ECO:0000256" key="1">
    <source>
        <dbReference type="ARBA" id="ARBA00004123"/>
    </source>
</evidence>
<dbReference type="GO" id="GO:0005634">
    <property type="term" value="C:nucleus"/>
    <property type="evidence" value="ECO:0007669"/>
    <property type="project" value="UniProtKB-SubCell"/>
</dbReference>
<evidence type="ECO:0000256" key="4">
    <source>
        <dbReference type="ARBA" id="ARBA00022838"/>
    </source>
</evidence>
<keyword evidence="4" id="KW-0995">Kinetochore</keyword>
<name>A0A852N4Y1_9PASS</name>
<keyword evidence="5" id="KW-0539">Nucleus</keyword>
<reference evidence="9" key="1">
    <citation type="submission" date="2020-02" db="EMBL/GenBank/DDBJ databases">
        <title>Bird 10,000 Genomes (B10K) Project - Family phase.</title>
        <authorList>
            <person name="Zhang G."/>
        </authorList>
    </citation>
    <scope>NUCLEOTIDE SEQUENCE</scope>
    <source>
        <strain evidence="9">B10K-IZ-033-77</strain>
    </source>
</reference>
<keyword evidence="6" id="KW-0137">Centromere</keyword>
<dbReference type="Proteomes" id="UP000603297">
    <property type="component" value="Unassembled WGS sequence"/>
</dbReference>
<dbReference type="GO" id="GO:0051382">
    <property type="term" value="P:kinetochore assembly"/>
    <property type="evidence" value="ECO:0007669"/>
    <property type="project" value="InterPro"/>
</dbReference>
<dbReference type="PANTHER" id="PTHR48122:SF1">
    <property type="entry name" value="CENTROMERE PROTEIN H"/>
    <property type="match status" value="1"/>
</dbReference>
<keyword evidence="3" id="KW-0158">Chromosome</keyword>